<accession>A0AC35TYJ6</accession>
<proteinExistence type="predicted"/>
<name>A0AC35TYJ6_9BILA</name>
<organism evidence="1 2">
    <name type="scientific">Rhabditophanes sp. KR3021</name>
    <dbReference type="NCBI Taxonomy" id="114890"/>
    <lineage>
        <taxon>Eukaryota</taxon>
        <taxon>Metazoa</taxon>
        <taxon>Ecdysozoa</taxon>
        <taxon>Nematoda</taxon>
        <taxon>Chromadorea</taxon>
        <taxon>Rhabditida</taxon>
        <taxon>Tylenchina</taxon>
        <taxon>Panagrolaimomorpha</taxon>
        <taxon>Strongyloidoidea</taxon>
        <taxon>Alloionematidae</taxon>
        <taxon>Rhabditophanes</taxon>
    </lineage>
</organism>
<protein>
    <submittedName>
        <fullName evidence="2">CUB_2 domain-containing protein</fullName>
    </submittedName>
</protein>
<evidence type="ECO:0000313" key="1">
    <source>
        <dbReference type="Proteomes" id="UP000095286"/>
    </source>
</evidence>
<reference evidence="2" key="1">
    <citation type="submission" date="2016-11" db="UniProtKB">
        <authorList>
            <consortium name="WormBaseParasite"/>
        </authorList>
    </citation>
    <scope>IDENTIFICATION</scope>
    <source>
        <strain evidence="2">KR3021</strain>
    </source>
</reference>
<sequence>MSVKYIFVLLLAGFFIKNGNAADTGKDFVFTFAYDSSLSLSRSAIANVIVIPLFNDTLCTFTYIQNSDNKIVTLQQKAIYNQTNEFKLNVDEVVVQFDYGQSKFEDYSTKDFRIFVSCTEEVKLIARIADAVQGWGDMHLVYSVTNAATRYSSFQVPISDTNFKGTLGILPINKGGSIKVNIIGYINEQLFSQQTIEYNTTLGQNQHYIGIYFDKLNGEPSSYNINASIAITATSPIMLSFESPQTTTSNIDDDGSCGSVCYNDFVQFMPVASQPIDCNLDFTTPDQRMITSEFTSRLHISPPNFGDDCDAIPKIIVYNDLLSVEGSEQIVDKTGFTRISLNNIQYAGFSTNNGQMTTNRFGSLFQPDFGGITAYGHFMHYVPSIQEWLINETQFYTLPKHCLLEIYAEDDDSNAIHSITIDGIPLDGNIVNKAGFDPVAAAKGFFAFVVMFFTSLLNPILSLAPSGRSNGNTSGSGGFRSGGSSGSGGNGGSRRRGNNINQLPPTSDISSAPCSSGGCCGS</sequence>
<dbReference type="Proteomes" id="UP000095286">
    <property type="component" value="Unplaced"/>
</dbReference>
<evidence type="ECO:0000313" key="2">
    <source>
        <dbReference type="WBParaSite" id="RSKR_0000586100.1"/>
    </source>
</evidence>
<dbReference type="WBParaSite" id="RSKR_0000586100.1">
    <property type="protein sequence ID" value="RSKR_0000586100.1"/>
    <property type="gene ID" value="RSKR_0000586100"/>
</dbReference>